<accession>A0A7Z7JG78</accession>
<keyword evidence="4 11" id="KW-0812">Transmembrane</keyword>
<comment type="similarity">
    <text evidence="2">Belongs to the oxidase-dependent Fe transporter (OFeT) (TC 9.A.10.1) family.</text>
</comment>
<feature type="transmembrane region" description="Helical" evidence="11">
    <location>
        <begin position="413"/>
        <end position="437"/>
    </location>
</feature>
<evidence type="ECO:0000259" key="12">
    <source>
        <dbReference type="PROSITE" id="PS51007"/>
    </source>
</evidence>
<keyword evidence="7 9" id="KW-0408">Iron</keyword>
<keyword evidence="10" id="KW-0175">Coiled coil</keyword>
<sequence>MGRSRKRYELQSFAFVRENCRPPGVFLMQALRILSLVLVSLALSVSTALAEPLSTQDKAKQVWQLLDYLAVDYGGSVNDGRITNEAEYAEMQEFAQTVARQLGELPPGPASEQLGKEAGALRLSIAAKASPETVAELARKLASGVLTAYPVPMAPSKAPDLQNGAKLYQSHCASCHGVSGNADGPLAAKLNPPPIALADHARAQERSVFALQQIITRGVEGTSMPGFAHLSEDDRWALAYFASTLSYSDTDRQAGAKLWTAEPGLRAAVPTLDKLSQTSEAALAKFVGAQTSRDGLAYLRSSPDVLAASTTDSLSIAKEKLKESVTALDKGDTRAASQLALSAYLDGFEPVEPALAAKNQALFLDIEKTMGLYRNAVANGQAERAHDIAAQLQSRLDEAQEALAGANDAFSTFLGAFTILLREGLEALLVVVAMLAFLKKANRTDVLPYVHAGWVTALGAGGLTWAVATYVVDLSGASREMTEGFSAVFAAVVLLGVGMWMHQKSLAGRWQSYVKEKLSSALNRKSAFMLFLLSFVTVYREVFETVLFYAALWSDGNGAYMLAGLGCGIAVLAVIAFLLLRSTARLPIRQFFAFSSALVGVLAVVLIGKGVAALQKVGLLQVTPLSMPRIDVLGVYPSVQTIAAQVAILLIIVASVTYNLRSQRTARV</sequence>
<feature type="transmembrane region" description="Helical" evidence="11">
    <location>
        <begin position="522"/>
        <end position="539"/>
    </location>
</feature>
<feature type="transmembrane region" description="Helical" evidence="11">
    <location>
        <begin position="634"/>
        <end position="660"/>
    </location>
</feature>
<organism evidence="13 14">
    <name type="scientific">Cupriavidus taiwanensis</name>
    <dbReference type="NCBI Taxonomy" id="164546"/>
    <lineage>
        <taxon>Bacteria</taxon>
        <taxon>Pseudomonadati</taxon>
        <taxon>Pseudomonadota</taxon>
        <taxon>Betaproteobacteria</taxon>
        <taxon>Burkholderiales</taxon>
        <taxon>Burkholderiaceae</taxon>
        <taxon>Cupriavidus</taxon>
    </lineage>
</organism>
<dbReference type="InterPro" id="IPR036909">
    <property type="entry name" value="Cyt_c-like_dom_sf"/>
</dbReference>
<feature type="transmembrane region" description="Helical" evidence="11">
    <location>
        <begin position="592"/>
        <end position="614"/>
    </location>
</feature>
<dbReference type="Gene3D" id="1.10.760.10">
    <property type="entry name" value="Cytochrome c-like domain"/>
    <property type="match status" value="1"/>
</dbReference>
<evidence type="ECO:0000256" key="4">
    <source>
        <dbReference type="ARBA" id="ARBA00022692"/>
    </source>
</evidence>
<dbReference type="GO" id="GO:0046872">
    <property type="term" value="F:metal ion binding"/>
    <property type="evidence" value="ECO:0007669"/>
    <property type="project" value="UniProtKB-KW"/>
</dbReference>
<name>A0A7Z7JG78_9BURK</name>
<evidence type="ECO:0000256" key="10">
    <source>
        <dbReference type="SAM" id="Coils"/>
    </source>
</evidence>
<feature type="transmembrane region" description="Helical" evidence="11">
    <location>
        <begin position="484"/>
        <end position="501"/>
    </location>
</feature>
<gene>
    <name evidence="13" type="ORF">CBM2594_U30043</name>
</gene>
<dbReference type="InterPro" id="IPR009056">
    <property type="entry name" value="Cyt_c-like_dom"/>
</dbReference>
<dbReference type="PANTHER" id="PTHR31632:SF2">
    <property type="entry name" value="PLASMA MEMBRANE IRON PERMEASE"/>
    <property type="match status" value="1"/>
</dbReference>
<keyword evidence="3 9" id="KW-0349">Heme</keyword>
<evidence type="ECO:0000256" key="7">
    <source>
        <dbReference type="ARBA" id="ARBA00023004"/>
    </source>
</evidence>
<comment type="subcellular location">
    <subcellularLocation>
        <location evidence="1">Membrane</location>
        <topology evidence="1">Multi-pass membrane protein</topology>
    </subcellularLocation>
</comment>
<keyword evidence="6 11" id="KW-1133">Transmembrane helix</keyword>
<dbReference type="EMBL" id="OGUU01000050">
    <property type="protein sequence ID" value="SPC26021.1"/>
    <property type="molecule type" value="Genomic_DNA"/>
</dbReference>
<evidence type="ECO:0000256" key="6">
    <source>
        <dbReference type="ARBA" id="ARBA00022989"/>
    </source>
</evidence>
<dbReference type="InterPro" id="IPR004923">
    <property type="entry name" value="FTR1/Fip1/EfeU"/>
</dbReference>
<dbReference type="GO" id="GO:0033573">
    <property type="term" value="C:high-affinity iron permease complex"/>
    <property type="evidence" value="ECO:0007669"/>
    <property type="project" value="InterPro"/>
</dbReference>
<dbReference type="Pfam" id="PF13442">
    <property type="entry name" value="Cytochrome_CBB3"/>
    <property type="match status" value="1"/>
</dbReference>
<dbReference type="GO" id="GO:0020037">
    <property type="term" value="F:heme binding"/>
    <property type="evidence" value="ECO:0007669"/>
    <property type="project" value="InterPro"/>
</dbReference>
<feature type="domain" description="Cytochrome c" evidence="12">
    <location>
        <begin position="159"/>
        <end position="303"/>
    </location>
</feature>
<evidence type="ECO:0000256" key="2">
    <source>
        <dbReference type="ARBA" id="ARBA00008333"/>
    </source>
</evidence>
<evidence type="ECO:0000256" key="8">
    <source>
        <dbReference type="ARBA" id="ARBA00023136"/>
    </source>
</evidence>
<evidence type="ECO:0000313" key="13">
    <source>
        <dbReference type="EMBL" id="SPC26021.1"/>
    </source>
</evidence>
<dbReference type="AlphaFoldDB" id="A0A7Z7JG78"/>
<comment type="caution">
    <text evidence="13">The sequence shown here is derived from an EMBL/GenBank/DDBJ whole genome shotgun (WGS) entry which is preliminary data.</text>
</comment>
<dbReference type="PROSITE" id="PS51007">
    <property type="entry name" value="CYTC"/>
    <property type="match status" value="1"/>
</dbReference>
<evidence type="ECO:0000256" key="1">
    <source>
        <dbReference type="ARBA" id="ARBA00004141"/>
    </source>
</evidence>
<evidence type="ECO:0000256" key="9">
    <source>
        <dbReference type="PROSITE-ProRule" id="PRU00433"/>
    </source>
</evidence>
<dbReference type="SUPFAM" id="SSF46626">
    <property type="entry name" value="Cytochrome c"/>
    <property type="match status" value="1"/>
</dbReference>
<proteinExistence type="inferred from homology"/>
<keyword evidence="8 11" id="KW-0472">Membrane</keyword>
<evidence type="ECO:0000313" key="14">
    <source>
        <dbReference type="Proteomes" id="UP000257139"/>
    </source>
</evidence>
<dbReference type="Proteomes" id="UP000257139">
    <property type="component" value="Unassembled WGS sequence"/>
</dbReference>
<feature type="transmembrane region" description="Helical" evidence="11">
    <location>
        <begin position="449"/>
        <end position="472"/>
    </location>
</feature>
<reference evidence="13 14" key="1">
    <citation type="submission" date="2018-01" db="EMBL/GenBank/DDBJ databases">
        <authorList>
            <person name="Clerissi C."/>
        </authorList>
    </citation>
    <scope>NUCLEOTIDE SEQUENCE [LARGE SCALE GENOMIC DNA]</scope>
    <source>
        <strain evidence="13">Cupriavidus taiwanensis STM 6021</strain>
    </source>
</reference>
<evidence type="ECO:0000256" key="3">
    <source>
        <dbReference type="ARBA" id="ARBA00022617"/>
    </source>
</evidence>
<dbReference type="PANTHER" id="PTHR31632">
    <property type="entry name" value="IRON TRANSPORTER FTH1"/>
    <property type="match status" value="1"/>
</dbReference>
<feature type="transmembrane region" description="Helical" evidence="11">
    <location>
        <begin position="559"/>
        <end position="580"/>
    </location>
</feature>
<feature type="coiled-coil region" evidence="10">
    <location>
        <begin position="382"/>
        <end position="409"/>
    </location>
</feature>
<dbReference type="Pfam" id="PF03239">
    <property type="entry name" value="FTR1"/>
    <property type="match status" value="1"/>
</dbReference>
<keyword evidence="5 9" id="KW-0479">Metal-binding</keyword>
<protein>
    <submittedName>
        <fullName evidence="13">High-affinity Fe2+/Pb2+ permease</fullName>
    </submittedName>
</protein>
<dbReference type="GO" id="GO:0015093">
    <property type="term" value="F:ferrous iron transmembrane transporter activity"/>
    <property type="evidence" value="ECO:0007669"/>
    <property type="project" value="TreeGrafter"/>
</dbReference>
<evidence type="ECO:0000256" key="5">
    <source>
        <dbReference type="ARBA" id="ARBA00022723"/>
    </source>
</evidence>
<evidence type="ECO:0000256" key="11">
    <source>
        <dbReference type="SAM" id="Phobius"/>
    </source>
</evidence>
<dbReference type="GO" id="GO:0009055">
    <property type="term" value="F:electron transfer activity"/>
    <property type="evidence" value="ECO:0007669"/>
    <property type="project" value="InterPro"/>
</dbReference>